<evidence type="ECO:0008006" key="2">
    <source>
        <dbReference type="Google" id="ProtNLM"/>
    </source>
</evidence>
<dbReference type="PROSITE" id="PS51257">
    <property type="entry name" value="PROKAR_LIPOPROTEIN"/>
    <property type="match status" value="1"/>
</dbReference>
<sequence>MMKKRILFLTIALAGIFMTSCTSRQPGETADTAATLPESEIIVYYFHNQRRCATCEAVEAETKAALEKYYPEALGNGKIAFVSLNMEEASGARIADQFDIAAQSLIVVHGEEIRDITSEGFLYARTTPGKLHDAVKNAIDPML</sequence>
<dbReference type="NCBIfam" id="NF040494">
    <property type="entry name" value="nitrored_ArsF"/>
    <property type="match status" value="1"/>
</dbReference>
<accession>A0A644V7Q7</accession>
<gene>
    <name evidence="1" type="ORF">SDC9_33386</name>
</gene>
<reference evidence="1" key="1">
    <citation type="submission" date="2019-08" db="EMBL/GenBank/DDBJ databases">
        <authorList>
            <person name="Kucharzyk K."/>
            <person name="Murdoch R.W."/>
            <person name="Higgins S."/>
            <person name="Loffler F."/>
        </authorList>
    </citation>
    <scope>NUCLEOTIDE SEQUENCE</scope>
</reference>
<evidence type="ECO:0000313" key="1">
    <source>
        <dbReference type="EMBL" id="MPL87386.1"/>
    </source>
</evidence>
<organism evidence="1">
    <name type="scientific">bioreactor metagenome</name>
    <dbReference type="NCBI Taxonomy" id="1076179"/>
    <lineage>
        <taxon>unclassified sequences</taxon>
        <taxon>metagenomes</taxon>
        <taxon>ecological metagenomes</taxon>
    </lineage>
</organism>
<name>A0A644V7Q7_9ZZZZ</name>
<proteinExistence type="predicted"/>
<protein>
    <recommendedName>
        <fullName evidence="2">Thioredoxin domain-containing protein</fullName>
    </recommendedName>
</protein>
<dbReference type="EMBL" id="VSSQ01000238">
    <property type="protein sequence ID" value="MPL87386.1"/>
    <property type="molecule type" value="Genomic_DNA"/>
</dbReference>
<dbReference type="InterPro" id="IPR047698">
    <property type="entry name" value="ArsF-like"/>
</dbReference>
<comment type="caution">
    <text evidence="1">The sequence shown here is derived from an EMBL/GenBank/DDBJ whole genome shotgun (WGS) entry which is preliminary data.</text>
</comment>
<dbReference type="AlphaFoldDB" id="A0A644V7Q7"/>